<feature type="domain" description="Multidrug resistance protein MdtA-like barrel-sandwich hybrid" evidence="4">
    <location>
        <begin position="74"/>
        <end position="212"/>
    </location>
</feature>
<evidence type="ECO:0000256" key="1">
    <source>
        <dbReference type="ARBA" id="ARBA00009477"/>
    </source>
</evidence>
<dbReference type="OrthoDB" id="9781888at2"/>
<evidence type="ECO:0000256" key="2">
    <source>
        <dbReference type="SAM" id="MobiDB-lite"/>
    </source>
</evidence>
<dbReference type="InterPro" id="IPR058625">
    <property type="entry name" value="MdtA-like_BSH"/>
</dbReference>
<dbReference type="AlphaFoldDB" id="A0A4U1BMP5"/>
<evidence type="ECO:0000313" key="5">
    <source>
        <dbReference type="EMBL" id="TKB54214.1"/>
    </source>
</evidence>
<dbReference type="Proteomes" id="UP000305675">
    <property type="component" value="Unassembled WGS sequence"/>
</dbReference>
<dbReference type="Pfam" id="PF25917">
    <property type="entry name" value="BSH_RND"/>
    <property type="match status" value="1"/>
</dbReference>
<dbReference type="EMBL" id="SWCJ01000009">
    <property type="protein sequence ID" value="TKB54214.1"/>
    <property type="molecule type" value="Genomic_DNA"/>
</dbReference>
<feature type="chain" id="PRO_5020343593" evidence="3">
    <location>
        <begin position="24"/>
        <end position="383"/>
    </location>
</feature>
<dbReference type="GO" id="GO:1990281">
    <property type="term" value="C:efflux pump complex"/>
    <property type="evidence" value="ECO:0007669"/>
    <property type="project" value="TreeGrafter"/>
</dbReference>
<sequence length="383" mass="42163">MKPKMLSVVVTLACGVALFGAVAYNGSQMQAQAKVSAPKQQPVYPAIEVKRVQPSQYASSVEGYGEAMPQYQLTLAAQISGQVMQLTPEFATGNRVKQGQLLARIEDSSYQQQVSDAQKAVADAKLALLEEQRQGEQAKQEWRRSGLEGEPDSPLVLRQPQLEAAKAALEQAQRQLASAKVDLSNTEIRAPFDAVIVSRDIQPGTYLQQGGSVATLYSTEVMEVRIPLSEQQWFALGQFQLGKQNLVTLTSGDGHRNWQGYAARMEQHLSSDDRQRALIVAVDKPLEQSQPLHPGSFVTATIAGAKQSGLWQLPATAISQDNTLWLVNEQNSITPFAAQKVFEDAQWVYVKPVPEHELAQVVLRPLNHYLSGMIINPVEEHRL</sequence>
<dbReference type="Gene3D" id="2.40.50.100">
    <property type="match status" value="1"/>
</dbReference>
<evidence type="ECO:0000256" key="3">
    <source>
        <dbReference type="SAM" id="SignalP"/>
    </source>
</evidence>
<dbReference type="SUPFAM" id="SSF111369">
    <property type="entry name" value="HlyD-like secretion proteins"/>
    <property type="match status" value="1"/>
</dbReference>
<proteinExistence type="inferred from homology"/>
<protein>
    <submittedName>
        <fullName evidence="5">Efflux RND transporter periplasmic adaptor subunit</fullName>
    </submittedName>
</protein>
<dbReference type="InterPro" id="IPR006143">
    <property type="entry name" value="RND_pump_MFP"/>
</dbReference>
<name>A0A4U1BMP5_9GAMM</name>
<reference evidence="5 6" key="1">
    <citation type="submission" date="2019-04" db="EMBL/GenBank/DDBJ databases">
        <authorList>
            <person name="Hwang J.C."/>
        </authorList>
    </citation>
    <scope>NUCLEOTIDE SEQUENCE [LARGE SCALE GENOMIC DNA]</scope>
    <source>
        <strain evidence="5 6">IMCC35002</strain>
    </source>
</reference>
<evidence type="ECO:0000313" key="6">
    <source>
        <dbReference type="Proteomes" id="UP000305675"/>
    </source>
</evidence>
<keyword evidence="6" id="KW-1185">Reference proteome</keyword>
<accession>A0A4U1BMP5</accession>
<comment type="caution">
    <text evidence="5">The sequence shown here is derived from an EMBL/GenBank/DDBJ whole genome shotgun (WGS) entry which is preliminary data.</text>
</comment>
<gene>
    <name evidence="5" type="ORF">FCL42_12520</name>
</gene>
<dbReference type="Gene3D" id="2.40.30.170">
    <property type="match status" value="1"/>
</dbReference>
<keyword evidence="3" id="KW-0732">Signal</keyword>
<comment type="similarity">
    <text evidence="1">Belongs to the membrane fusion protein (MFP) (TC 8.A.1) family.</text>
</comment>
<dbReference type="PANTHER" id="PTHR30469">
    <property type="entry name" value="MULTIDRUG RESISTANCE PROTEIN MDTA"/>
    <property type="match status" value="1"/>
</dbReference>
<feature type="signal peptide" evidence="3">
    <location>
        <begin position="1"/>
        <end position="23"/>
    </location>
</feature>
<dbReference type="NCBIfam" id="TIGR01730">
    <property type="entry name" value="RND_mfp"/>
    <property type="match status" value="1"/>
</dbReference>
<feature type="region of interest" description="Disordered" evidence="2">
    <location>
        <begin position="133"/>
        <end position="154"/>
    </location>
</feature>
<dbReference type="PANTHER" id="PTHR30469:SF15">
    <property type="entry name" value="HLYD FAMILY OF SECRETION PROTEINS"/>
    <property type="match status" value="1"/>
</dbReference>
<dbReference type="GO" id="GO:0015562">
    <property type="term" value="F:efflux transmembrane transporter activity"/>
    <property type="evidence" value="ECO:0007669"/>
    <property type="project" value="TreeGrafter"/>
</dbReference>
<organism evidence="5 6">
    <name type="scientific">Ferrimonas aestuarii</name>
    <dbReference type="NCBI Taxonomy" id="2569539"/>
    <lineage>
        <taxon>Bacteria</taxon>
        <taxon>Pseudomonadati</taxon>
        <taxon>Pseudomonadota</taxon>
        <taxon>Gammaproteobacteria</taxon>
        <taxon>Alteromonadales</taxon>
        <taxon>Ferrimonadaceae</taxon>
        <taxon>Ferrimonas</taxon>
    </lineage>
</organism>
<dbReference type="Gene3D" id="1.10.287.470">
    <property type="entry name" value="Helix hairpin bin"/>
    <property type="match status" value="1"/>
</dbReference>
<dbReference type="RefSeq" id="WP_136863763.1">
    <property type="nucleotide sequence ID" value="NZ_SWCJ01000009.1"/>
</dbReference>
<feature type="compositionally biased region" description="Basic and acidic residues" evidence="2">
    <location>
        <begin position="133"/>
        <end position="147"/>
    </location>
</feature>
<evidence type="ECO:0000259" key="4">
    <source>
        <dbReference type="Pfam" id="PF25917"/>
    </source>
</evidence>